<dbReference type="GO" id="GO:0045040">
    <property type="term" value="P:protein insertion into mitochondrial outer membrane"/>
    <property type="evidence" value="ECO:0007669"/>
    <property type="project" value="TreeGrafter"/>
</dbReference>
<gene>
    <name evidence="7" type="ORF">SAPINGB_P002913</name>
</gene>
<evidence type="ECO:0000256" key="3">
    <source>
        <dbReference type="ARBA" id="ARBA00022452"/>
    </source>
</evidence>
<dbReference type="OrthoDB" id="1724197at2759"/>
<reference evidence="7 8" key="1">
    <citation type="submission" date="2019-09" db="EMBL/GenBank/DDBJ databases">
        <authorList>
            <person name="Brejova B."/>
        </authorList>
    </citation>
    <scope>NUCLEOTIDE SEQUENCE [LARGE SCALE GENOMIC DNA]</scope>
</reference>
<dbReference type="RefSeq" id="XP_031853522.1">
    <property type="nucleotide sequence ID" value="XM_031997631.1"/>
</dbReference>
<dbReference type="PANTHER" id="PTHR12815">
    <property type="entry name" value="SORTING AND ASSEMBLY MACHINERY SAMM50 PROTEIN FAMILY MEMBER"/>
    <property type="match status" value="1"/>
</dbReference>
<dbReference type="GO" id="GO:0005741">
    <property type="term" value="C:mitochondrial outer membrane"/>
    <property type="evidence" value="ECO:0007669"/>
    <property type="project" value="UniProtKB-SubCell"/>
</dbReference>
<dbReference type="EMBL" id="CABVLU010000002">
    <property type="protein sequence ID" value="VVT50887.1"/>
    <property type="molecule type" value="Genomic_DNA"/>
</dbReference>
<evidence type="ECO:0000256" key="2">
    <source>
        <dbReference type="ARBA" id="ARBA00010913"/>
    </source>
</evidence>
<dbReference type="InterPro" id="IPR039910">
    <property type="entry name" value="D15-like"/>
</dbReference>
<comment type="similarity">
    <text evidence="2">Belongs to the SAM50/omp85 family.</text>
</comment>
<proteinExistence type="inferred from homology"/>
<comment type="subcellular location">
    <subcellularLocation>
        <location evidence="1">Mitochondrion outer membrane</location>
        <topology evidence="1">Multi-pass membrane protein</topology>
    </subcellularLocation>
</comment>
<feature type="domain" description="Bacterial surface antigen (D15)" evidence="6">
    <location>
        <begin position="180"/>
        <end position="517"/>
    </location>
</feature>
<dbReference type="InterPro" id="IPR000184">
    <property type="entry name" value="Bac_surfAg_D15"/>
</dbReference>
<evidence type="ECO:0000313" key="8">
    <source>
        <dbReference type="Proteomes" id="UP000398389"/>
    </source>
</evidence>
<keyword evidence="8" id="KW-1185">Reference proteome</keyword>
<evidence type="ECO:0000256" key="4">
    <source>
        <dbReference type="ARBA" id="ARBA00022692"/>
    </source>
</evidence>
<dbReference type="GeneID" id="43581731"/>
<dbReference type="AlphaFoldDB" id="A0A5E8BJY7"/>
<sequence length="518" mass="55905">MSTINSANIEDPLFNKLSRSVKQNEKNNNKKDAPTEQEIQRAEAEQIRQYEAFNDMIARNSTRKTTLQSVKVVGGNSCRSSFLEAQIQPLLDASGQDLATVIAASDKTYNALNSFGIFKSVNVGLDVAPPGLFYSAAGPQDLDLVATVTLQQAKRFTARTGTDLGNGEGTGYANFVLRSLFGGAETLSFDASIGTRTRSSYLLNFTSPLLNSSIWRGELLAFTSSRRIPWAAHEQVLKGLSAKIRSPHVEAGYEAVLRTITSVNAGASDMVRTLAGDGIKTSLFWSMIHDKRNDMLMPSSGYYFKFGNEIGGLLGPEYGDKPFLKTTFESQVATGFSLGAGSSLSSDGSPIEKLFHQKKLAGGVADDIIMQYSLRGGLLYSYNGPSHFMDRFFLGGANDVRGFQLNAMGPRQDQDSLGGDVFVAQGASLLARIPGLARTNPLRFLAFVNGGSVLELDKNDIKGTLLEAATKPSIAAGFGLAYRHPVARFELNVTLPLIARESEGLRKGLQFGVGLSFL</sequence>
<evidence type="ECO:0000256" key="5">
    <source>
        <dbReference type="ARBA" id="ARBA00023136"/>
    </source>
</evidence>
<accession>A0A5E8BJY7</accession>
<evidence type="ECO:0000259" key="6">
    <source>
        <dbReference type="Pfam" id="PF01103"/>
    </source>
</evidence>
<dbReference type="PANTHER" id="PTHR12815:SF18">
    <property type="entry name" value="SORTING AND ASSEMBLY MACHINERY COMPONENT 50 HOMOLOG"/>
    <property type="match status" value="1"/>
</dbReference>
<keyword evidence="5" id="KW-0472">Membrane</keyword>
<organism evidence="7 8">
    <name type="scientific">Magnusiomyces paraingens</name>
    <dbReference type="NCBI Taxonomy" id="2606893"/>
    <lineage>
        <taxon>Eukaryota</taxon>
        <taxon>Fungi</taxon>
        <taxon>Dikarya</taxon>
        <taxon>Ascomycota</taxon>
        <taxon>Saccharomycotina</taxon>
        <taxon>Dipodascomycetes</taxon>
        <taxon>Dipodascales</taxon>
        <taxon>Dipodascaceae</taxon>
        <taxon>Magnusiomyces</taxon>
    </lineage>
</organism>
<name>A0A5E8BJY7_9ASCO</name>
<dbReference type="Pfam" id="PF01103">
    <property type="entry name" value="Omp85"/>
    <property type="match status" value="1"/>
</dbReference>
<evidence type="ECO:0000313" key="7">
    <source>
        <dbReference type="EMBL" id="VVT50887.1"/>
    </source>
</evidence>
<keyword evidence="3" id="KW-1134">Transmembrane beta strand</keyword>
<keyword evidence="4" id="KW-0812">Transmembrane</keyword>
<protein>
    <recommendedName>
        <fullName evidence="6">Bacterial surface antigen (D15) domain-containing protein</fullName>
    </recommendedName>
</protein>
<dbReference type="Gene3D" id="2.40.160.50">
    <property type="entry name" value="membrane protein fhac: a member of the omp85/tpsb transporter family"/>
    <property type="match status" value="1"/>
</dbReference>
<evidence type="ECO:0000256" key="1">
    <source>
        <dbReference type="ARBA" id="ARBA00004374"/>
    </source>
</evidence>
<dbReference type="Proteomes" id="UP000398389">
    <property type="component" value="Unassembled WGS sequence"/>
</dbReference>